<feature type="region of interest" description="Disordered" evidence="1">
    <location>
        <begin position="102"/>
        <end position="125"/>
    </location>
</feature>
<gene>
    <name evidence="2" type="ORF">QBC41DRAFT_279504</name>
</gene>
<reference evidence="2" key="1">
    <citation type="submission" date="2023-06" db="EMBL/GenBank/DDBJ databases">
        <title>Genome-scale phylogeny and comparative genomics of the fungal order Sordariales.</title>
        <authorList>
            <consortium name="Lawrence Berkeley National Laboratory"/>
            <person name="Hensen N."/>
            <person name="Bonometti L."/>
            <person name="Westerberg I."/>
            <person name="Brannstrom I.O."/>
            <person name="Guillou S."/>
            <person name="Cros-Aarteil S."/>
            <person name="Calhoun S."/>
            <person name="Haridas S."/>
            <person name="Kuo A."/>
            <person name="Mondo S."/>
            <person name="Pangilinan J."/>
            <person name="Riley R."/>
            <person name="Labutti K."/>
            <person name="Andreopoulos B."/>
            <person name="Lipzen A."/>
            <person name="Chen C."/>
            <person name="Yanf M."/>
            <person name="Daum C."/>
            <person name="Ng V."/>
            <person name="Clum A."/>
            <person name="Steindorff A."/>
            <person name="Ohm R."/>
            <person name="Martin F."/>
            <person name="Silar P."/>
            <person name="Natvig D."/>
            <person name="Lalanne C."/>
            <person name="Gautier V."/>
            <person name="Ament-Velasquez S.L."/>
            <person name="Kruys A."/>
            <person name="Hutchinson M.I."/>
            <person name="Powell A.J."/>
            <person name="Barry K."/>
            <person name="Miller A.N."/>
            <person name="Grigoriev I.V."/>
            <person name="Debuchy R."/>
            <person name="Gladieux P."/>
            <person name="Thoren M.H."/>
            <person name="Johannesson H."/>
        </authorList>
    </citation>
    <scope>NUCLEOTIDE SEQUENCE</scope>
    <source>
        <strain evidence="2">CBS 307.81</strain>
    </source>
</reference>
<comment type="caution">
    <text evidence="2">The sequence shown here is derived from an EMBL/GenBank/DDBJ whole genome shotgun (WGS) entry which is preliminary data.</text>
</comment>
<name>A0AA39ZA96_9PEZI</name>
<feature type="region of interest" description="Disordered" evidence="1">
    <location>
        <begin position="60"/>
        <end position="81"/>
    </location>
</feature>
<dbReference type="Proteomes" id="UP001174997">
    <property type="component" value="Unassembled WGS sequence"/>
</dbReference>
<evidence type="ECO:0000256" key="1">
    <source>
        <dbReference type="SAM" id="MobiDB-lite"/>
    </source>
</evidence>
<sequence length="1400" mass="155968">MAPGPNLLLPLKLDAFILNPSVCDGKSLESKIAPITQPNYTYLRIDQKAARTDVLPHVDLHLSSPSTTNPRVTNLSTRKPRPERQGVYLHWTLPKLYRSGVASATQDQSSTSSATDGQATGPEFPLVPNRWMVVRRLRPNTFTPSNAVIPSTEAWIVQSDRRYRIDELGQHVDLQTDVSPFMDVRNGQETDPLGNVSITDQAEIFIGSKTRVSEWKESDDGSGDNSVKLHILASSNPLFADYQPHNSNVFSILDTFSYNEVKDDDGNIISQDRLTKATADYYVMGWHSNVKDDILYSHPGDNRRERLLKLSLNLPEALADSTSWLNMSDAARIICHGAMYEVNWDVATKPRTPADDWSLNMNQKQQVSVGTSAIDALLAYVSAHHGDKPSDPKNDSTKDIRQLEEDIFNLRAYLRMQENTSVEAYRKATDSLMHLNYSRSSGGTQFTFPVSRDPQKPDKDDLANLRTLNNAQRLLDASLRSLKHRRWELFSLWFKHFSTADTSIQASPKDVQDAQDRYDALVNVVTQQTAAVEEAKKKVGNAIEAVHPEYYQQGDPTIMVGGVRSGWAHDFLDKVKVRLDSQTIQASDDVLSTINLNALQNRSIPPGVWEVMVRLLGEFCSLGSNDDKSTDVNQMPLYHDTGVEDADSNTDNAEAPLWRDRWNNRQPWFPLFVEWEAEYVHVPWEDWILQKSVSGSSGLERTSYRIASDKDLTSIKDRRLVSGRILILPQPSFALNALIQQLFSTVPKDELESIISKEEQDNLSKNVLRLPFLSAPLSGLTDHLITLAHGTHIKPSVRARGQGPPQPVTEAVDKGPNPMFSKDRIAIMGLELDPTPYGAQIHVAAADDSPSPFKPVTHGQLRFTKLNVIDKFGQAIHALQPRTSAVTGPIDGVTPCVGEFYEVSSKPPPTNPTGAGISAATAPVEAHTAGKDDVNGLSEFIQLPPSINQPARLNAHFVTRESTTDPKSGWRPTTEWEDPIWGWIVVNYIDYGIQLFTAKGVFYREVRLPGSGANGRTGGVASAKWLPFKKTDEAQQPGATAQLDKLIEQLTAKDGVYLQAFMDMINGALKQSGPAPGEYAEALTCIVGKPLALVNMGWSLELATPPTKNQSTINGKDPERHLIDPNDQSEADDFYQFPIKLGDSHREYDGLVGYFPMRPRSTNPKDVGTLPLNDEFDLTRLYTYFGHEDKPQSPGTSYPLVQLNNTTYPRLSPHWHDPAKYQTPNNTTSPLITPPPTIASTKYTRDVNAKLAVFAAVLDPFQPVHAYSSFLPIKELKLLDWTWQRALNNMTAFFHVGPLMVTGDVPAFEETYRLRADYYALGGKKEVYEKETVDVLPAGGVSEWNWLQPYYSGGTGGEEKIKFMPIKVGRMDTRPRFEKGPYAALEGYLQMRRGIVDRGG</sequence>
<keyword evidence="3" id="KW-1185">Reference proteome</keyword>
<feature type="compositionally biased region" description="Low complexity" evidence="1">
    <location>
        <begin position="102"/>
        <end position="121"/>
    </location>
</feature>
<accession>A0AA39ZA96</accession>
<protein>
    <submittedName>
        <fullName evidence="2">Uncharacterized protein</fullName>
    </submittedName>
</protein>
<dbReference type="EMBL" id="JAULSY010000076">
    <property type="protein sequence ID" value="KAK0667212.1"/>
    <property type="molecule type" value="Genomic_DNA"/>
</dbReference>
<evidence type="ECO:0000313" key="2">
    <source>
        <dbReference type="EMBL" id="KAK0667212.1"/>
    </source>
</evidence>
<proteinExistence type="predicted"/>
<feature type="region of interest" description="Disordered" evidence="1">
    <location>
        <begin position="796"/>
        <end position="816"/>
    </location>
</feature>
<feature type="compositionally biased region" description="Polar residues" evidence="1">
    <location>
        <begin position="63"/>
        <end position="77"/>
    </location>
</feature>
<organism evidence="2 3">
    <name type="scientific">Cercophora samala</name>
    <dbReference type="NCBI Taxonomy" id="330535"/>
    <lineage>
        <taxon>Eukaryota</taxon>
        <taxon>Fungi</taxon>
        <taxon>Dikarya</taxon>
        <taxon>Ascomycota</taxon>
        <taxon>Pezizomycotina</taxon>
        <taxon>Sordariomycetes</taxon>
        <taxon>Sordariomycetidae</taxon>
        <taxon>Sordariales</taxon>
        <taxon>Lasiosphaeriaceae</taxon>
        <taxon>Cercophora</taxon>
    </lineage>
</organism>
<evidence type="ECO:0000313" key="3">
    <source>
        <dbReference type="Proteomes" id="UP001174997"/>
    </source>
</evidence>